<dbReference type="KEGG" id="acr:Acry_3151"/>
<geneLocation type="plasmid" evidence="2 3">
    <name>pACRY01</name>
</geneLocation>
<dbReference type="HOGENOM" id="CLU_056788_7_1_5"/>
<dbReference type="Gene3D" id="3.30.420.10">
    <property type="entry name" value="Ribonuclease H-like superfamily/Ribonuclease H"/>
    <property type="match status" value="1"/>
</dbReference>
<organism evidence="2 3">
    <name type="scientific">Acidiphilium cryptum (strain JF-5)</name>
    <dbReference type="NCBI Taxonomy" id="349163"/>
    <lineage>
        <taxon>Bacteria</taxon>
        <taxon>Pseudomonadati</taxon>
        <taxon>Pseudomonadota</taxon>
        <taxon>Alphaproteobacteria</taxon>
        <taxon>Acetobacterales</taxon>
        <taxon>Acidocellaceae</taxon>
        <taxon>Acidiphilium</taxon>
    </lineage>
</organism>
<gene>
    <name evidence="2" type="ordered locus">Acry_3151</name>
</gene>
<keyword evidence="2" id="KW-0614">Plasmid</keyword>
<dbReference type="EMBL" id="CP000689">
    <property type="protein sequence ID" value="ABQ28776.1"/>
    <property type="molecule type" value="Genomic_DNA"/>
</dbReference>
<dbReference type="Proteomes" id="UP000000245">
    <property type="component" value="Plasmid pACRY01"/>
</dbReference>
<feature type="domain" description="Tc1-like transposase DDE" evidence="1">
    <location>
        <begin position="9"/>
        <end position="65"/>
    </location>
</feature>
<dbReference type="Pfam" id="PF13358">
    <property type="entry name" value="DDE_3"/>
    <property type="match status" value="1"/>
</dbReference>
<name>A5FT44_ACICJ</name>
<evidence type="ECO:0000259" key="1">
    <source>
        <dbReference type="Pfam" id="PF13358"/>
    </source>
</evidence>
<dbReference type="InterPro" id="IPR036397">
    <property type="entry name" value="RNaseH_sf"/>
</dbReference>
<evidence type="ECO:0000313" key="2">
    <source>
        <dbReference type="EMBL" id="ABQ28776.1"/>
    </source>
</evidence>
<accession>A5FT44</accession>
<reference evidence="2 3" key="1">
    <citation type="submission" date="2007-05" db="EMBL/GenBank/DDBJ databases">
        <title>Complete sequence of plasmid1 pACRY01 of Acidiphilium cryptum JF-5.</title>
        <authorList>
            <consortium name="US DOE Joint Genome Institute"/>
            <person name="Copeland A."/>
            <person name="Lucas S."/>
            <person name="Lapidus A."/>
            <person name="Barry K."/>
            <person name="Detter J.C."/>
            <person name="Glavina del Rio T."/>
            <person name="Hammon N."/>
            <person name="Israni S."/>
            <person name="Dalin E."/>
            <person name="Tice H."/>
            <person name="Pitluck S."/>
            <person name="Sims D."/>
            <person name="Brettin T."/>
            <person name="Bruce D."/>
            <person name="Han C."/>
            <person name="Schmutz J."/>
            <person name="Larimer F."/>
            <person name="Land M."/>
            <person name="Hauser L."/>
            <person name="Kyrpides N."/>
            <person name="Kim E."/>
            <person name="Magnuson T."/>
            <person name="Richardson P."/>
        </authorList>
    </citation>
    <scope>NUCLEOTIDE SEQUENCE [LARGE SCALE GENOMIC DNA]</scope>
    <source>
        <strain evidence="3">JF-5</strain>
        <plasmid evidence="3">Plasmid pACRY01</plasmid>
    </source>
</reference>
<protein>
    <recommendedName>
        <fullName evidence="1">Tc1-like transposase DDE domain-containing protein</fullName>
    </recommendedName>
</protein>
<evidence type="ECO:0000313" key="3">
    <source>
        <dbReference type="Proteomes" id="UP000000245"/>
    </source>
</evidence>
<proteinExistence type="predicted"/>
<dbReference type="GO" id="GO:0003676">
    <property type="term" value="F:nucleic acid binding"/>
    <property type="evidence" value="ECO:0007669"/>
    <property type="project" value="InterPro"/>
</dbReference>
<keyword evidence="3" id="KW-1185">Reference proteome</keyword>
<sequence length="123" mass="13646">MRQEVLRGSAHKTRLVKDYVASTAGRLTLHFLPGCAPELNPDKLVWSHVKRTGVARNPLRKGEKLRDKIDAQLAAIKRVPALVRSFFLAPSVAYYRLVSKSPVEAAYPVDRHVASAAAYSRPV</sequence>
<dbReference type="AlphaFoldDB" id="A5FT44"/>
<dbReference type="InterPro" id="IPR038717">
    <property type="entry name" value="Tc1-like_DDE_dom"/>
</dbReference>